<dbReference type="PANTHER" id="PTHR10242">
    <property type="entry name" value="8-OXOGUANINE DNA GLYCOSYLASE"/>
    <property type="match status" value="1"/>
</dbReference>
<dbReference type="AlphaFoldDB" id="A0A8T3VQ06"/>
<keyword evidence="8" id="KW-0326">Glycosidase</keyword>
<dbReference type="InterPro" id="IPR052054">
    <property type="entry name" value="Oxidative_DNA_repair_enzyme"/>
</dbReference>
<evidence type="ECO:0000256" key="8">
    <source>
        <dbReference type="ARBA" id="ARBA00023295"/>
    </source>
</evidence>
<name>A0A8T3VQ06_METOL</name>
<dbReference type="CDD" id="cd00056">
    <property type="entry name" value="ENDO3c"/>
    <property type="match status" value="1"/>
</dbReference>
<dbReference type="InterPro" id="IPR012904">
    <property type="entry name" value="OGG_N"/>
</dbReference>
<protein>
    <recommendedName>
        <fullName evidence="2">DNA-(apurinic or apyrimidinic site) lyase</fullName>
        <ecNumber evidence="2">4.2.99.18</ecNumber>
    </recommendedName>
</protein>
<reference evidence="11" key="1">
    <citation type="submission" date="2019-04" db="EMBL/GenBank/DDBJ databases">
        <title>Evolution of Biomass-Degrading Anaerobic Consortia Revealed by Metagenomics.</title>
        <authorList>
            <person name="Peng X."/>
        </authorList>
    </citation>
    <scope>NUCLEOTIDE SEQUENCE</scope>
    <source>
        <strain evidence="11">SIG14</strain>
    </source>
</reference>
<sequence length="359" mass="41642">MSSLQFNSLINIKLTQESGQTSQAPWRHNSVGDMDEFNELIYLKVPLIINELSDETINLNNLPILLKLSQDKSNFNEFSYLYEFPKKLGNHQFSQILDEKNLSNKEIKTIENEINMELTKIYDLDFDLEKFYEFLLDDEKLAPSVDFCNGLRLFMAKDPFECIISSICSANNSIVRWTKSIDKIKHNWGEKVELDSGIFYGFPRPNQFLDFYDTPIEEADADGHSYEIDCYTHNLKSCGVGYRAPYMKKASQMILDEMDLKDIFDMTYDEAFDLILKMPGVGPKVADCILLYGFGFEEAFPSDVWIKRIVSHLYFDGEEISAEKTRDFGMDHFGDYAGYAQLYLFHYARKSGLMEKIKK</sequence>
<keyword evidence="5" id="KW-0234">DNA repair</keyword>
<dbReference type="GO" id="GO:0008534">
    <property type="term" value="F:oxidized purine nucleobase lesion DNA N-glycosylase activity"/>
    <property type="evidence" value="ECO:0007669"/>
    <property type="project" value="InterPro"/>
</dbReference>
<dbReference type="SMART" id="SM00478">
    <property type="entry name" value="ENDO3c"/>
    <property type="match status" value="1"/>
</dbReference>
<comment type="similarity">
    <text evidence="1">Belongs to the type-1 OGG1 family.</text>
</comment>
<evidence type="ECO:0000256" key="1">
    <source>
        <dbReference type="ARBA" id="ARBA00010679"/>
    </source>
</evidence>
<dbReference type="Proteomes" id="UP000732619">
    <property type="component" value="Unassembled WGS sequence"/>
</dbReference>
<gene>
    <name evidence="11" type="ORF">E7Z75_08870</name>
</gene>
<dbReference type="InterPro" id="IPR003265">
    <property type="entry name" value="HhH-GPD_domain"/>
</dbReference>
<evidence type="ECO:0000256" key="3">
    <source>
        <dbReference type="ARBA" id="ARBA00022763"/>
    </source>
</evidence>
<evidence type="ECO:0000256" key="7">
    <source>
        <dbReference type="ARBA" id="ARBA00023268"/>
    </source>
</evidence>
<evidence type="ECO:0000256" key="6">
    <source>
        <dbReference type="ARBA" id="ARBA00023239"/>
    </source>
</evidence>
<keyword evidence="4" id="KW-0378">Hydrolase</keyword>
<keyword evidence="3" id="KW-0227">DNA damage</keyword>
<keyword evidence="7" id="KW-0511">Multifunctional enzyme</keyword>
<dbReference type="GO" id="GO:0006284">
    <property type="term" value="P:base-excision repair"/>
    <property type="evidence" value="ECO:0007669"/>
    <property type="project" value="InterPro"/>
</dbReference>
<comment type="caution">
    <text evidence="11">The sequence shown here is derived from an EMBL/GenBank/DDBJ whole genome shotgun (WGS) entry which is preliminary data.</text>
</comment>
<dbReference type="InterPro" id="IPR011257">
    <property type="entry name" value="DNA_glycosylase"/>
</dbReference>
<comment type="catalytic activity">
    <reaction evidence="9">
        <text>2'-deoxyribonucleotide-(2'-deoxyribose 5'-phosphate)-2'-deoxyribonucleotide-DNA = a 3'-end 2'-deoxyribonucleotide-(2,3-dehydro-2,3-deoxyribose 5'-phosphate)-DNA + a 5'-end 5'-phospho-2'-deoxyribonucleoside-DNA + H(+)</text>
        <dbReference type="Rhea" id="RHEA:66592"/>
        <dbReference type="Rhea" id="RHEA-COMP:13180"/>
        <dbReference type="Rhea" id="RHEA-COMP:16897"/>
        <dbReference type="Rhea" id="RHEA-COMP:17067"/>
        <dbReference type="ChEBI" id="CHEBI:15378"/>
        <dbReference type="ChEBI" id="CHEBI:136412"/>
        <dbReference type="ChEBI" id="CHEBI:157695"/>
        <dbReference type="ChEBI" id="CHEBI:167181"/>
        <dbReference type="EC" id="4.2.99.18"/>
    </reaction>
</comment>
<dbReference type="PANTHER" id="PTHR10242:SF2">
    <property type="entry name" value="N-GLYCOSYLASE_DNA LYASE"/>
    <property type="match status" value="1"/>
</dbReference>
<evidence type="ECO:0000259" key="10">
    <source>
        <dbReference type="SMART" id="SM00478"/>
    </source>
</evidence>
<dbReference type="GO" id="GO:0006289">
    <property type="term" value="P:nucleotide-excision repair"/>
    <property type="evidence" value="ECO:0007669"/>
    <property type="project" value="InterPro"/>
</dbReference>
<dbReference type="EMBL" id="SUTG01000060">
    <property type="protein sequence ID" value="MBE6513233.1"/>
    <property type="molecule type" value="Genomic_DNA"/>
</dbReference>
<dbReference type="Gene3D" id="1.10.1670.10">
    <property type="entry name" value="Helix-hairpin-Helix base-excision DNA repair enzymes (C-terminal)"/>
    <property type="match status" value="1"/>
</dbReference>
<dbReference type="GO" id="GO:0003684">
    <property type="term" value="F:damaged DNA binding"/>
    <property type="evidence" value="ECO:0007669"/>
    <property type="project" value="InterPro"/>
</dbReference>
<evidence type="ECO:0000256" key="9">
    <source>
        <dbReference type="ARBA" id="ARBA00044632"/>
    </source>
</evidence>
<proteinExistence type="inferred from homology"/>
<dbReference type="EC" id="4.2.99.18" evidence="2"/>
<evidence type="ECO:0000256" key="4">
    <source>
        <dbReference type="ARBA" id="ARBA00022801"/>
    </source>
</evidence>
<dbReference type="InterPro" id="IPR023170">
    <property type="entry name" value="HhH_base_excis_C"/>
</dbReference>
<accession>A0A8T3VQ06</accession>
<dbReference type="SUPFAM" id="SSF48150">
    <property type="entry name" value="DNA-glycosylase"/>
    <property type="match status" value="1"/>
</dbReference>
<feature type="domain" description="HhH-GPD" evidence="10">
    <location>
        <begin position="168"/>
        <end position="349"/>
    </location>
</feature>
<dbReference type="Pfam" id="PF00730">
    <property type="entry name" value="HhH-GPD"/>
    <property type="match status" value="1"/>
</dbReference>
<evidence type="ECO:0000256" key="5">
    <source>
        <dbReference type="ARBA" id="ARBA00023204"/>
    </source>
</evidence>
<dbReference type="Gene3D" id="1.10.340.30">
    <property type="entry name" value="Hypothetical protein, domain 2"/>
    <property type="match status" value="1"/>
</dbReference>
<dbReference type="Pfam" id="PF07934">
    <property type="entry name" value="OGG_N"/>
    <property type="match status" value="1"/>
</dbReference>
<organism evidence="11 12">
    <name type="scientific">Methanobrevibacter olleyae</name>
    <dbReference type="NCBI Taxonomy" id="294671"/>
    <lineage>
        <taxon>Archaea</taxon>
        <taxon>Methanobacteriati</taxon>
        <taxon>Methanobacteriota</taxon>
        <taxon>Methanomada group</taxon>
        <taxon>Methanobacteria</taxon>
        <taxon>Methanobacteriales</taxon>
        <taxon>Methanobacteriaceae</taxon>
        <taxon>Methanobrevibacter</taxon>
    </lineage>
</organism>
<evidence type="ECO:0000313" key="12">
    <source>
        <dbReference type="Proteomes" id="UP000732619"/>
    </source>
</evidence>
<evidence type="ECO:0000256" key="2">
    <source>
        <dbReference type="ARBA" id="ARBA00012720"/>
    </source>
</evidence>
<dbReference type="GO" id="GO:0140078">
    <property type="term" value="F:class I DNA-(apurinic or apyrimidinic site) endonuclease activity"/>
    <property type="evidence" value="ECO:0007669"/>
    <property type="project" value="UniProtKB-EC"/>
</dbReference>
<evidence type="ECO:0000313" key="11">
    <source>
        <dbReference type="EMBL" id="MBE6513233.1"/>
    </source>
</evidence>
<keyword evidence="6" id="KW-0456">Lyase</keyword>